<sequence>MKIPQVAAAHCSPVRTSTFCLLDRESSIPLLDLGLPSCWTRQLLKGRLLLRP</sequence>
<proteinExistence type="predicted"/>
<dbReference type="Gramene" id="KOM29073">
    <property type="protein sequence ID" value="KOM29073"/>
    <property type="gene ID" value="LR48_Vigan632s000800"/>
</dbReference>
<reference evidence="2" key="1">
    <citation type="journal article" date="2015" name="Proc. Natl. Acad. Sci. U.S.A.">
        <title>Genome sequencing of adzuki bean (Vigna angularis) provides insight into high starch and low fat accumulation and domestication.</title>
        <authorList>
            <person name="Yang K."/>
            <person name="Tian Z."/>
            <person name="Chen C."/>
            <person name="Luo L."/>
            <person name="Zhao B."/>
            <person name="Wang Z."/>
            <person name="Yu L."/>
            <person name="Li Y."/>
            <person name="Sun Y."/>
            <person name="Li W."/>
            <person name="Chen Y."/>
            <person name="Li Y."/>
            <person name="Zhang Y."/>
            <person name="Ai D."/>
            <person name="Zhao J."/>
            <person name="Shang C."/>
            <person name="Ma Y."/>
            <person name="Wu B."/>
            <person name="Wang M."/>
            <person name="Gao L."/>
            <person name="Sun D."/>
            <person name="Zhang P."/>
            <person name="Guo F."/>
            <person name="Wang W."/>
            <person name="Li Y."/>
            <person name="Wang J."/>
            <person name="Varshney R.K."/>
            <person name="Wang J."/>
            <person name="Ling H.Q."/>
            <person name="Wan P."/>
        </authorList>
    </citation>
    <scope>NUCLEOTIDE SEQUENCE</scope>
    <source>
        <strain evidence="2">cv. Jingnong 6</strain>
    </source>
</reference>
<organism evidence="1 2">
    <name type="scientific">Phaseolus angularis</name>
    <name type="common">Azuki bean</name>
    <name type="synonym">Vigna angularis</name>
    <dbReference type="NCBI Taxonomy" id="3914"/>
    <lineage>
        <taxon>Eukaryota</taxon>
        <taxon>Viridiplantae</taxon>
        <taxon>Streptophyta</taxon>
        <taxon>Embryophyta</taxon>
        <taxon>Tracheophyta</taxon>
        <taxon>Spermatophyta</taxon>
        <taxon>Magnoliopsida</taxon>
        <taxon>eudicotyledons</taxon>
        <taxon>Gunneridae</taxon>
        <taxon>Pentapetalae</taxon>
        <taxon>rosids</taxon>
        <taxon>fabids</taxon>
        <taxon>Fabales</taxon>
        <taxon>Fabaceae</taxon>
        <taxon>Papilionoideae</taxon>
        <taxon>50 kb inversion clade</taxon>
        <taxon>NPAAA clade</taxon>
        <taxon>indigoferoid/millettioid clade</taxon>
        <taxon>Phaseoleae</taxon>
        <taxon>Vigna</taxon>
    </lineage>
</organism>
<protein>
    <submittedName>
        <fullName evidence="1">Uncharacterized protein</fullName>
    </submittedName>
</protein>
<gene>
    <name evidence="1" type="ORF">LR48_Vigan632s000800</name>
</gene>
<evidence type="ECO:0000313" key="2">
    <source>
        <dbReference type="Proteomes" id="UP000053144"/>
    </source>
</evidence>
<name>A0A0L9TES0_PHAAN</name>
<dbReference type="AlphaFoldDB" id="A0A0L9TES0"/>
<dbReference type="EMBL" id="KQ258466">
    <property type="protein sequence ID" value="KOM29073.1"/>
    <property type="molecule type" value="Genomic_DNA"/>
</dbReference>
<accession>A0A0L9TES0</accession>
<evidence type="ECO:0000313" key="1">
    <source>
        <dbReference type="EMBL" id="KOM29073.1"/>
    </source>
</evidence>
<dbReference type="Proteomes" id="UP000053144">
    <property type="component" value="Unassembled WGS sequence"/>
</dbReference>